<name>A0A0D3FJ75_9ORYZ</name>
<proteinExistence type="predicted"/>
<evidence type="ECO:0000256" key="1">
    <source>
        <dbReference type="SAM" id="MobiDB-lite"/>
    </source>
</evidence>
<keyword evidence="3" id="KW-1185">Reference proteome</keyword>
<evidence type="ECO:0000313" key="2">
    <source>
        <dbReference type="EnsemblPlants" id="OBART03G19600.1"/>
    </source>
</evidence>
<reference evidence="2" key="1">
    <citation type="journal article" date="2009" name="Rice">
        <title>De Novo Next Generation Sequencing of Plant Genomes.</title>
        <authorList>
            <person name="Rounsley S."/>
            <person name="Marri P.R."/>
            <person name="Yu Y."/>
            <person name="He R."/>
            <person name="Sisneros N."/>
            <person name="Goicoechea J.L."/>
            <person name="Lee S.J."/>
            <person name="Angelova A."/>
            <person name="Kudrna D."/>
            <person name="Luo M."/>
            <person name="Affourtit J."/>
            <person name="Desany B."/>
            <person name="Knight J."/>
            <person name="Niazi F."/>
            <person name="Egholm M."/>
            <person name="Wing R.A."/>
        </authorList>
    </citation>
    <scope>NUCLEOTIDE SEQUENCE [LARGE SCALE GENOMIC DNA]</scope>
    <source>
        <strain evidence="2">cv. IRGC 105608</strain>
    </source>
</reference>
<dbReference type="PaxDb" id="65489-OBART03G19600.1"/>
<dbReference type="Proteomes" id="UP000026960">
    <property type="component" value="Chromosome 3"/>
</dbReference>
<dbReference type="HOGENOM" id="CLU_1706989_0_0_1"/>
<reference evidence="2" key="2">
    <citation type="submission" date="2015-03" db="UniProtKB">
        <authorList>
            <consortium name="EnsemblPlants"/>
        </authorList>
    </citation>
    <scope>IDENTIFICATION</scope>
</reference>
<feature type="compositionally biased region" description="Low complexity" evidence="1">
    <location>
        <begin position="13"/>
        <end position="30"/>
    </location>
</feature>
<feature type="region of interest" description="Disordered" evidence="1">
    <location>
        <begin position="13"/>
        <end position="61"/>
    </location>
</feature>
<sequence length="154" mass="17187">MRHVPSDLLIQLRSARPRPSIPSRSPLHRSSIGRTNREAAPKSQPPHPLSPQIPNRASHPNPRRWHWVVRFTRQQCRGSSMAVAEQELGLGGGATVSWQLVGDRATHAQIHGGSGAMCRKLHLECPHLLNLAARTVLLNNIVEPTIEWCWHAKV</sequence>
<evidence type="ECO:0000313" key="3">
    <source>
        <dbReference type="Proteomes" id="UP000026960"/>
    </source>
</evidence>
<organism evidence="2">
    <name type="scientific">Oryza barthii</name>
    <dbReference type="NCBI Taxonomy" id="65489"/>
    <lineage>
        <taxon>Eukaryota</taxon>
        <taxon>Viridiplantae</taxon>
        <taxon>Streptophyta</taxon>
        <taxon>Embryophyta</taxon>
        <taxon>Tracheophyta</taxon>
        <taxon>Spermatophyta</taxon>
        <taxon>Magnoliopsida</taxon>
        <taxon>Liliopsida</taxon>
        <taxon>Poales</taxon>
        <taxon>Poaceae</taxon>
        <taxon>BOP clade</taxon>
        <taxon>Oryzoideae</taxon>
        <taxon>Oryzeae</taxon>
        <taxon>Oryzinae</taxon>
        <taxon>Oryza</taxon>
    </lineage>
</organism>
<protein>
    <submittedName>
        <fullName evidence="2">Uncharacterized protein</fullName>
    </submittedName>
</protein>
<accession>A0A0D3FJ75</accession>
<dbReference type="EnsemblPlants" id="OBART03G19600.1">
    <property type="protein sequence ID" value="OBART03G19600.1"/>
    <property type="gene ID" value="OBART03G19600"/>
</dbReference>
<dbReference type="Gramene" id="OBART03G19600.1">
    <property type="protein sequence ID" value="OBART03G19600.1"/>
    <property type="gene ID" value="OBART03G19600"/>
</dbReference>
<dbReference type="AlphaFoldDB" id="A0A0D3FJ75"/>